<keyword evidence="3 6" id="KW-0731">Sigma factor</keyword>
<dbReference type="SUPFAM" id="SSF88946">
    <property type="entry name" value="Sigma2 domain of RNA polymerase sigma factors"/>
    <property type="match status" value="1"/>
</dbReference>
<dbReference type="OrthoDB" id="9784984at2"/>
<reference evidence="9 10" key="1">
    <citation type="submission" date="2018-08" db="EMBL/GenBank/DDBJ databases">
        <title>Paenibacillus sp. M4BSY-1, whole genome shotgun sequence.</title>
        <authorList>
            <person name="Tuo L."/>
        </authorList>
    </citation>
    <scope>NUCLEOTIDE SEQUENCE [LARGE SCALE GENOMIC DNA]</scope>
    <source>
        <strain evidence="9 10">M4BSY-1</strain>
    </source>
</reference>
<accession>A0A371P6Z3</accession>
<evidence type="ECO:0000256" key="1">
    <source>
        <dbReference type="ARBA" id="ARBA00010641"/>
    </source>
</evidence>
<dbReference type="Proteomes" id="UP000261905">
    <property type="component" value="Unassembled WGS sequence"/>
</dbReference>
<dbReference type="GO" id="GO:0003677">
    <property type="term" value="F:DNA binding"/>
    <property type="evidence" value="ECO:0007669"/>
    <property type="project" value="UniProtKB-KW"/>
</dbReference>
<dbReference type="Pfam" id="PF08281">
    <property type="entry name" value="Sigma70_r4_2"/>
    <property type="match status" value="1"/>
</dbReference>
<name>A0A371P6Z3_9BACL</name>
<evidence type="ECO:0000256" key="6">
    <source>
        <dbReference type="RuleBase" id="RU000716"/>
    </source>
</evidence>
<dbReference type="Gene3D" id="1.10.1740.10">
    <property type="match status" value="1"/>
</dbReference>
<dbReference type="InterPro" id="IPR013249">
    <property type="entry name" value="RNA_pol_sigma70_r4_t2"/>
</dbReference>
<evidence type="ECO:0000313" key="10">
    <source>
        <dbReference type="Proteomes" id="UP000261905"/>
    </source>
</evidence>
<feature type="domain" description="RNA polymerase sigma factor 70 region 4 type 2" evidence="8">
    <location>
        <begin position="151"/>
        <end position="201"/>
    </location>
</feature>
<evidence type="ECO:0000256" key="5">
    <source>
        <dbReference type="ARBA" id="ARBA00023163"/>
    </source>
</evidence>
<keyword evidence="5 6" id="KW-0804">Transcription</keyword>
<gene>
    <name evidence="9" type="ORF">DX130_18560</name>
</gene>
<evidence type="ECO:0000256" key="4">
    <source>
        <dbReference type="ARBA" id="ARBA00023125"/>
    </source>
</evidence>
<dbReference type="InterPro" id="IPR007627">
    <property type="entry name" value="RNA_pol_sigma70_r2"/>
</dbReference>
<dbReference type="InterPro" id="IPR013324">
    <property type="entry name" value="RNA_pol_sigma_r3/r4-like"/>
</dbReference>
<keyword evidence="4 6" id="KW-0238">DNA-binding</keyword>
<feature type="domain" description="RNA polymerase sigma-70 region 2" evidence="7">
    <location>
        <begin position="41"/>
        <end position="108"/>
    </location>
</feature>
<evidence type="ECO:0000259" key="8">
    <source>
        <dbReference type="Pfam" id="PF08281"/>
    </source>
</evidence>
<dbReference type="InterPro" id="IPR013325">
    <property type="entry name" value="RNA_pol_sigma_r2"/>
</dbReference>
<dbReference type="InterPro" id="IPR036388">
    <property type="entry name" value="WH-like_DNA-bd_sf"/>
</dbReference>
<dbReference type="AlphaFoldDB" id="A0A371P6Z3"/>
<organism evidence="9 10">
    <name type="scientific">Paenibacillus paeoniae</name>
    <dbReference type="NCBI Taxonomy" id="2292705"/>
    <lineage>
        <taxon>Bacteria</taxon>
        <taxon>Bacillati</taxon>
        <taxon>Bacillota</taxon>
        <taxon>Bacilli</taxon>
        <taxon>Bacillales</taxon>
        <taxon>Paenibacillaceae</taxon>
        <taxon>Paenibacillus</taxon>
    </lineage>
</organism>
<evidence type="ECO:0000259" key="7">
    <source>
        <dbReference type="Pfam" id="PF04542"/>
    </source>
</evidence>
<protein>
    <recommendedName>
        <fullName evidence="6">RNA polymerase sigma factor</fullName>
    </recommendedName>
</protein>
<dbReference type="InterPro" id="IPR014284">
    <property type="entry name" value="RNA_pol_sigma-70_dom"/>
</dbReference>
<dbReference type="GO" id="GO:0016987">
    <property type="term" value="F:sigma factor activity"/>
    <property type="evidence" value="ECO:0007669"/>
    <property type="project" value="UniProtKB-KW"/>
</dbReference>
<dbReference type="NCBIfam" id="TIGR02937">
    <property type="entry name" value="sigma70-ECF"/>
    <property type="match status" value="1"/>
</dbReference>
<dbReference type="EMBL" id="QUBQ01000004">
    <property type="protein sequence ID" value="REK71727.1"/>
    <property type="molecule type" value="Genomic_DNA"/>
</dbReference>
<dbReference type="Pfam" id="PF04542">
    <property type="entry name" value="Sigma70_r2"/>
    <property type="match status" value="1"/>
</dbReference>
<evidence type="ECO:0000256" key="3">
    <source>
        <dbReference type="ARBA" id="ARBA00023082"/>
    </source>
</evidence>
<dbReference type="PROSITE" id="PS01063">
    <property type="entry name" value="SIGMA70_ECF"/>
    <property type="match status" value="1"/>
</dbReference>
<dbReference type="SUPFAM" id="SSF88659">
    <property type="entry name" value="Sigma3 and sigma4 domains of RNA polymerase sigma factors"/>
    <property type="match status" value="1"/>
</dbReference>
<dbReference type="CDD" id="cd06171">
    <property type="entry name" value="Sigma70_r4"/>
    <property type="match status" value="1"/>
</dbReference>
<comment type="caution">
    <text evidence="9">The sequence shown here is derived from an EMBL/GenBank/DDBJ whole genome shotgun (WGS) entry which is preliminary data.</text>
</comment>
<comment type="similarity">
    <text evidence="1 6">Belongs to the sigma-70 factor family. ECF subfamily.</text>
</comment>
<dbReference type="PANTHER" id="PTHR43133">
    <property type="entry name" value="RNA POLYMERASE ECF-TYPE SIGMA FACTO"/>
    <property type="match status" value="1"/>
</dbReference>
<dbReference type="Gene3D" id="1.10.10.10">
    <property type="entry name" value="Winged helix-like DNA-binding domain superfamily/Winged helix DNA-binding domain"/>
    <property type="match status" value="1"/>
</dbReference>
<dbReference type="GO" id="GO:0006950">
    <property type="term" value="P:response to stress"/>
    <property type="evidence" value="ECO:0007669"/>
    <property type="project" value="UniProtKB-ARBA"/>
</dbReference>
<sequence length="212" mass="24933">MCRVPRLFERLSISGREESAIQDEAWLIAVQGGGPEQYRPFVQAYGPYIYKTVYAVLHSPHDAEDVTQEVLLLIYRSLPNYRMDGLKTWITRIAVNRAIDFKRSKARRPEQLMEQEGVDRQKTEFLADGMLSAMPAPAAESIAIRQEELSYIQAKVDELPDRYREVIHAFYIEEKSYEQIAAETGLERKSVESRLYRARNWMRRHWREEDFE</sequence>
<dbReference type="PANTHER" id="PTHR43133:SF8">
    <property type="entry name" value="RNA POLYMERASE SIGMA FACTOR HI_1459-RELATED"/>
    <property type="match status" value="1"/>
</dbReference>
<dbReference type="GO" id="GO:0006352">
    <property type="term" value="P:DNA-templated transcription initiation"/>
    <property type="evidence" value="ECO:0007669"/>
    <property type="project" value="InterPro"/>
</dbReference>
<dbReference type="InterPro" id="IPR039425">
    <property type="entry name" value="RNA_pol_sigma-70-like"/>
</dbReference>
<proteinExistence type="inferred from homology"/>
<evidence type="ECO:0000313" key="9">
    <source>
        <dbReference type="EMBL" id="REK71727.1"/>
    </source>
</evidence>
<keyword evidence="10" id="KW-1185">Reference proteome</keyword>
<dbReference type="InterPro" id="IPR000838">
    <property type="entry name" value="RNA_pol_sigma70_ECF_CS"/>
</dbReference>
<keyword evidence="2 6" id="KW-0805">Transcription regulation</keyword>
<evidence type="ECO:0000256" key="2">
    <source>
        <dbReference type="ARBA" id="ARBA00023015"/>
    </source>
</evidence>